<reference evidence="9 10" key="1">
    <citation type="submission" date="2018-03" db="EMBL/GenBank/DDBJ databases">
        <title>A gene transfer event suggests a long-term partnership between eustigmatophyte algae and a novel lineage of endosymbiotic bacteria.</title>
        <authorList>
            <person name="Yurchenko T."/>
            <person name="Sevcikova T."/>
            <person name="Pribyl P."/>
            <person name="El Karkouri K."/>
            <person name="Klimes V."/>
            <person name="Amaral R."/>
            <person name="Zbrankova V."/>
            <person name="Kim E."/>
            <person name="Raoult D."/>
            <person name="Santos L.M.A."/>
            <person name="Elias M."/>
        </authorList>
    </citation>
    <scope>NUCLEOTIDE SEQUENCE [LARGE SCALE GENOMIC DNA]</scope>
    <source>
        <strain evidence="9">CCALA 838</strain>
    </source>
</reference>
<evidence type="ECO:0000256" key="7">
    <source>
        <dbReference type="ARBA" id="ARBA00035202"/>
    </source>
</evidence>
<dbReference type="OrthoDB" id="9791972at2"/>
<dbReference type="InterPro" id="IPR002363">
    <property type="entry name" value="Ribosomal_uL10_CS_bac"/>
</dbReference>
<dbReference type="GO" id="GO:0015934">
    <property type="term" value="C:large ribosomal subunit"/>
    <property type="evidence" value="ECO:0007669"/>
    <property type="project" value="InterPro"/>
</dbReference>
<comment type="subunit">
    <text evidence="8">Part of the ribosomal stalk of the 50S ribosomal subunit. The N-terminus interacts with L11 and the large rRNA to form the base of the stalk. The C-terminus forms an elongated spine to which L12 dimers bind in a sequential fashion forming a multimeric L10(L12)X complex.</text>
</comment>
<dbReference type="CDD" id="cd05797">
    <property type="entry name" value="Ribosomal_L10"/>
    <property type="match status" value="1"/>
</dbReference>
<dbReference type="AlphaFoldDB" id="A0A2P1PA46"/>
<dbReference type="PANTHER" id="PTHR11560">
    <property type="entry name" value="39S RIBOSOMAL PROTEIN L10, MITOCHONDRIAL"/>
    <property type="match status" value="1"/>
</dbReference>
<comment type="function">
    <text evidence="1 8">Forms part of the ribosomal stalk, playing a central role in the interaction of the ribosome with GTP-bound translation factors.</text>
</comment>
<dbReference type="GO" id="GO:0070180">
    <property type="term" value="F:large ribosomal subunit rRNA binding"/>
    <property type="evidence" value="ECO:0007669"/>
    <property type="project" value="UniProtKB-UniRule"/>
</dbReference>
<dbReference type="Pfam" id="PF00466">
    <property type="entry name" value="Ribosomal_L10"/>
    <property type="match status" value="1"/>
</dbReference>
<keyword evidence="10" id="KW-1185">Reference proteome</keyword>
<keyword evidence="4 8" id="KW-0694">RNA-binding</keyword>
<dbReference type="Proteomes" id="UP000241762">
    <property type="component" value="Chromosome"/>
</dbReference>
<dbReference type="Gene3D" id="3.30.70.1730">
    <property type="match status" value="1"/>
</dbReference>
<dbReference type="InterPro" id="IPR047865">
    <property type="entry name" value="Ribosomal_uL10_bac_type"/>
</dbReference>
<dbReference type="SUPFAM" id="SSF160369">
    <property type="entry name" value="Ribosomal protein L10-like"/>
    <property type="match status" value="1"/>
</dbReference>
<dbReference type="PROSITE" id="PS01109">
    <property type="entry name" value="RIBOSOMAL_L10"/>
    <property type="match status" value="1"/>
</dbReference>
<evidence type="ECO:0000256" key="5">
    <source>
        <dbReference type="ARBA" id="ARBA00022980"/>
    </source>
</evidence>
<gene>
    <name evidence="8" type="primary">rplJ</name>
    <name evidence="9" type="ORF">phytr_12370</name>
</gene>
<organism evidence="9 10">
    <name type="scientific">Candidatus Phycorickettsia trachydisci</name>
    <dbReference type="NCBI Taxonomy" id="2115978"/>
    <lineage>
        <taxon>Bacteria</taxon>
        <taxon>Pseudomonadati</taxon>
        <taxon>Pseudomonadota</taxon>
        <taxon>Alphaproteobacteria</taxon>
        <taxon>Rickettsiales</taxon>
        <taxon>Rickettsiaceae</taxon>
        <taxon>Candidatus Phycorickettsia</taxon>
    </lineage>
</organism>
<dbReference type="GO" id="GO:0003735">
    <property type="term" value="F:structural constituent of ribosome"/>
    <property type="evidence" value="ECO:0007669"/>
    <property type="project" value="InterPro"/>
</dbReference>
<keyword evidence="6 8" id="KW-0687">Ribonucleoprotein</keyword>
<evidence type="ECO:0000256" key="1">
    <source>
        <dbReference type="ARBA" id="ARBA00002633"/>
    </source>
</evidence>
<dbReference type="GO" id="GO:0006412">
    <property type="term" value="P:translation"/>
    <property type="evidence" value="ECO:0007669"/>
    <property type="project" value="UniProtKB-UniRule"/>
</dbReference>
<name>A0A2P1PA46_9RICK</name>
<evidence type="ECO:0000256" key="8">
    <source>
        <dbReference type="HAMAP-Rule" id="MF_00362"/>
    </source>
</evidence>
<dbReference type="Gene3D" id="6.10.250.290">
    <property type="match status" value="1"/>
</dbReference>
<keyword evidence="3 8" id="KW-0699">rRNA-binding</keyword>
<evidence type="ECO:0000313" key="9">
    <source>
        <dbReference type="EMBL" id="AVP88162.1"/>
    </source>
</evidence>
<protein>
    <recommendedName>
        <fullName evidence="7 8">Large ribosomal subunit protein uL10</fullName>
    </recommendedName>
</protein>
<dbReference type="EMBL" id="CP027845">
    <property type="protein sequence ID" value="AVP88162.1"/>
    <property type="molecule type" value="Genomic_DNA"/>
</dbReference>
<comment type="similarity">
    <text evidence="2 8">Belongs to the universal ribosomal protein uL10 family.</text>
</comment>
<evidence type="ECO:0000256" key="2">
    <source>
        <dbReference type="ARBA" id="ARBA00008889"/>
    </source>
</evidence>
<evidence type="ECO:0000256" key="4">
    <source>
        <dbReference type="ARBA" id="ARBA00022884"/>
    </source>
</evidence>
<accession>A0A2P1PA46</accession>
<dbReference type="InterPro" id="IPR043141">
    <property type="entry name" value="Ribosomal_uL10-like_sf"/>
</dbReference>
<dbReference type="HAMAP" id="MF_00362">
    <property type="entry name" value="Ribosomal_uL10"/>
    <property type="match status" value="1"/>
</dbReference>
<dbReference type="RefSeq" id="WP_158706904.1">
    <property type="nucleotide sequence ID" value="NZ_CP027845.1"/>
</dbReference>
<dbReference type="InterPro" id="IPR001790">
    <property type="entry name" value="Ribosomal_uL10"/>
</dbReference>
<dbReference type="KEGG" id="ptc:phytr_12370"/>
<keyword evidence="5 8" id="KW-0689">Ribosomal protein</keyword>
<evidence type="ECO:0000313" key="10">
    <source>
        <dbReference type="Proteomes" id="UP000241762"/>
    </source>
</evidence>
<proteinExistence type="inferred from homology"/>
<evidence type="ECO:0000256" key="6">
    <source>
        <dbReference type="ARBA" id="ARBA00023274"/>
    </source>
</evidence>
<dbReference type="InterPro" id="IPR022973">
    <property type="entry name" value="Ribosomal_uL10_bac"/>
</dbReference>
<sequence length="169" mass="17982">MLLRSKKSEIVSHLEKICAEHSGIFITHYQGMTVSDINTLKKALKPSEVKFQVVKNSLLKIAAANAGKKLISSIASGPVAIAYSSDAVTAAKLLDKFASNNPNFKIVGGMMDSDLLSQKEVAEIAKLPSLNEIRSMLVAAINAPAGKLVRLLSLPAQNVINVLDAQSKG</sequence>
<evidence type="ECO:0000256" key="3">
    <source>
        <dbReference type="ARBA" id="ARBA00022730"/>
    </source>
</evidence>
<dbReference type="NCBIfam" id="NF000955">
    <property type="entry name" value="PRK00099.1-1"/>
    <property type="match status" value="1"/>
</dbReference>